<evidence type="ECO:0000313" key="16">
    <source>
        <dbReference type="Proteomes" id="UP000245125"/>
    </source>
</evidence>
<keyword evidence="8 15" id="KW-0418">Kinase</keyword>
<feature type="domain" description="Response regulatory" evidence="14">
    <location>
        <begin position="9"/>
        <end position="125"/>
    </location>
</feature>
<dbReference type="FunFam" id="3.30.565.10:FF:000023">
    <property type="entry name" value="PAS domain-containing sensor histidine kinase"/>
    <property type="match status" value="1"/>
</dbReference>
<comment type="subcellular location">
    <subcellularLocation>
        <location evidence="2">Cell membrane</location>
    </subcellularLocation>
</comment>
<accession>A0A2U3QE87</accession>
<proteinExistence type="predicted"/>
<evidence type="ECO:0000256" key="12">
    <source>
        <dbReference type="PROSITE-ProRule" id="PRU00169"/>
    </source>
</evidence>
<evidence type="ECO:0000313" key="15">
    <source>
        <dbReference type="EMBL" id="SPP99742.1"/>
    </source>
</evidence>
<dbReference type="PRINTS" id="PR00344">
    <property type="entry name" value="BCTRLSENSOR"/>
</dbReference>
<feature type="domain" description="Response regulatory" evidence="14">
    <location>
        <begin position="226"/>
        <end position="342"/>
    </location>
</feature>
<dbReference type="EMBL" id="OUUY01000014">
    <property type="protein sequence ID" value="SPP99742.1"/>
    <property type="molecule type" value="Genomic_DNA"/>
</dbReference>
<dbReference type="AlphaFoldDB" id="A0A2U3QE87"/>
<keyword evidence="16" id="KW-1185">Reference proteome</keyword>
<dbReference type="Proteomes" id="UP000245125">
    <property type="component" value="Unassembled WGS sequence"/>
</dbReference>
<keyword evidence="6 15" id="KW-0808">Transferase</keyword>
<dbReference type="InterPro" id="IPR036097">
    <property type="entry name" value="HisK_dim/P_sf"/>
</dbReference>
<keyword evidence="10" id="KW-0902">Two-component regulatory system</keyword>
<dbReference type="GO" id="GO:0005524">
    <property type="term" value="F:ATP binding"/>
    <property type="evidence" value="ECO:0007669"/>
    <property type="project" value="UniProtKB-KW"/>
</dbReference>
<evidence type="ECO:0000256" key="2">
    <source>
        <dbReference type="ARBA" id="ARBA00004236"/>
    </source>
</evidence>
<dbReference type="Pfam" id="PF00072">
    <property type="entry name" value="Response_reg"/>
    <property type="match status" value="2"/>
</dbReference>
<feature type="modified residue" description="4-aspartylphosphate" evidence="12">
    <location>
        <position position="277"/>
    </location>
</feature>
<dbReference type="EC" id="2.7.13.3" evidence="3"/>
<evidence type="ECO:0000256" key="7">
    <source>
        <dbReference type="ARBA" id="ARBA00022741"/>
    </source>
</evidence>
<keyword evidence="9" id="KW-0067">ATP-binding</keyword>
<evidence type="ECO:0000259" key="14">
    <source>
        <dbReference type="PROSITE" id="PS50110"/>
    </source>
</evidence>
<keyword evidence="5 12" id="KW-0597">Phosphoprotein</keyword>
<dbReference type="PROSITE" id="PS50110">
    <property type="entry name" value="RESPONSE_REGULATORY"/>
    <property type="match status" value="2"/>
</dbReference>
<gene>
    <name evidence="15" type="ORF">NBG4_1100002</name>
</gene>
<dbReference type="Pfam" id="PF02518">
    <property type="entry name" value="HATPase_c"/>
    <property type="match status" value="1"/>
</dbReference>
<reference evidence="16" key="1">
    <citation type="submission" date="2018-03" db="EMBL/GenBank/DDBJ databases">
        <authorList>
            <person name="Zecchin S."/>
        </authorList>
    </citation>
    <scope>NUCLEOTIDE SEQUENCE [LARGE SCALE GENOMIC DNA]</scope>
</reference>
<dbReference type="Gene3D" id="3.30.565.10">
    <property type="entry name" value="Histidine kinase-like ATPase, C-terminal domain"/>
    <property type="match status" value="1"/>
</dbReference>
<dbReference type="CDD" id="cd16922">
    <property type="entry name" value="HATPase_EvgS-ArcB-TorS-like"/>
    <property type="match status" value="1"/>
</dbReference>
<dbReference type="SUPFAM" id="SSF52172">
    <property type="entry name" value="CheY-like"/>
    <property type="match status" value="2"/>
</dbReference>
<organism evidence="15 16">
    <name type="scientific">Candidatus Sulfobium mesophilum</name>
    <dbReference type="NCBI Taxonomy" id="2016548"/>
    <lineage>
        <taxon>Bacteria</taxon>
        <taxon>Pseudomonadati</taxon>
        <taxon>Nitrospirota</taxon>
        <taxon>Nitrospiria</taxon>
        <taxon>Nitrospirales</taxon>
        <taxon>Nitrospiraceae</taxon>
        <taxon>Candidatus Sulfobium</taxon>
    </lineage>
</organism>
<feature type="domain" description="Histidine kinase" evidence="13">
    <location>
        <begin position="372"/>
        <end position="583"/>
    </location>
</feature>
<dbReference type="SMART" id="SM00387">
    <property type="entry name" value="HATPase_c"/>
    <property type="match status" value="1"/>
</dbReference>
<dbReference type="SMART" id="SM00448">
    <property type="entry name" value="REC"/>
    <property type="match status" value="2"/>
</dbReference>
<keyword evidence="11" id="KW-0472">Membrane</keyword>
<evidence type="ECO:0000256" key="9">
    <source>
        <dbReference type="ARBA" id="ARBA00022840"/>
    </source>
</evidence>
<dbReference type="InterPro" id="IPR004358">
    <property type="entry name" value="Sig_transdc_His_kin-like_C"/>
</dbReference>
<evidence type="ECO:0000256" key="8">
    <source>
        <dbReference type="ARBA" id="ARBA00022777"/>
    </source>
</evidence>
<protein>
    <recommendedName>
        <fullName evidence="3">histidine kinase</fullName>
        <ecNumber evidence="3">2.7.13.3</ecNumber>
    </recommendedName>
</protein>
<comment type="catalytic activity">
    <reaction evidence="1">
        <text>ATP + protein L-histidine = ADP + protein N-phospho-L-histidine.</text>
        <dbReference type="EC" id="2.7.13.3"/>
    </reaction>
</comment>
<dbReference type="PANTHER" id="PTHR43547">
    <property type="entry name" value="TWO-COMPONENT HISTIDINE KINASE"/>
    <property type="match status" value="1"/>
</dbReference>
<dbReference type="PANTHER" id="PTHR43547:SF2">
    <property type="entry name" value="HYBRID SIGNAL TRANSDUCTION HISTIDINE KINASE C"/>
    <property type="match status" value="1"/>
</dbReference>
<dbReference type="InterPro" id="IPR005467">
    <property type="entry name" value="His_kinase_dom"/>
</dbReference>
<dbReference type="PROSITE" id="PS50109">
    <property type="entry name" value="HIS_KIN"/>
    <property type="match status" value="1"/>
</dbReference>
<sequence>MRSDNEGIKVLLIEDDPDHAFIFQEILRDEKTPANITHSEKLSSALECLSSEQFDIVVSDLGLPDSQGIETFLSIHSRFPDIPIIVLTGMDDEGLALKAVQGGAQDYLVKGSVEGDLLIRSMRYAIERQKMIAQLEKNLKEIKTLRGLIPMCAWCRSIRDDKGYWLKVEKYIEEHTDAAFSHGICPRCMKKFHPELHEKILKDDLLKKDLEVPADEETSRDDSTVKVLLIEDDHGDADFIRALFSENPDRVDVVYTDRLSSAIDHLAREKFNVVLSDLGLPDSQGIETFIRIHTLYPDLPIIVLTGLHDEEMAVRAVRSGAQDYLVKGQVNDASLLKTISYSIERQKLMTALENRLKEIGKLGRERKNILSMFAHDIKNAIIPSMGFLTRTLSGKSRNSKADLELVRENLTTAEHLLTTFIDFSRFETEEYKPVLGQFDLQAAVLKQLEVLKRQADLKKLRISYNFSETPFPQIRADGAMINRVISNLLDNAVKYTSEGTISVSVQKVDNDVLVQVRDTGIGISEDQLPHIFDAFYRATHKISGSGLGLSIAKTIVESHGGQIWVKSTPGRGSAFSFTLPQEQI</sequence>
<evidence type="ECO:0000256" key="11">
    <source>
        <dbReference type="ARBA" id="ARBA00023136"/>
    </source>
</evidence>
<evidence type="ECO:0000256" key="1">
    <source>
        <dbReference type="ARBA" id="ARBA00000085"/>
    </source>
</evidence>
<evidence type="ECO:0000259" key="13">
    <source>
        <dbReference type="PROSITE" id="PS50109"/>
    </source>
</evidence>
<dbReference type="CDD" id="cd00156">
    <property type="entry name" value="REC"/>
    <property type="match status" value="2"/>
</dbReference>
<evidence type="ECO:0000256" key="10">
    <source>
        <dbReference type="ARBA" id="ARBA00023012"/>
    </source>
</evidence>
<evidence type="ECO:0000256" key="6">
    <source>
        <dbReference type="ARBA" id="ARBA00022679"/>
    </source>
</evidence>
<dbReference type="InterPro" id="IPR003594">
    <property type="entry name" value="HATPase_dom"/>
</dbReference>
<dbReference type="InterPro" id="IPR001789">
    <property type="entry name" value="Sig_transdc_resp-reg_receiver"/>
</dbReference>
<evidence type="ECO:0000256" key="5">
    <source>
        <dbReference type="ARBA" id="ARBA00022553"/>
    </source>
</evidence>
<evidence type="ECO:0000256" key="4">
    <source>
        <dbReference type="ARBA" id="ARBA00022475"/>
    </source>
</evidence>
<dbReference type="GO" id="GO:0005886">
    <property type="term" value="C:plasma membrane"/>
    <property type="evidence" value="ECO:0007669"/>
    <property type="project" value="UniProtKB-SubCell"/>
</dbReference>
<keyword evidence="4" id="KW-1003">Cell membrane</keyword>
<dbReference type="OrthoDB" id="517825at2"/>
<evidence type="ECO:0000256" key="3">
    <source>
        <dbReference type="ARBA" id="ARBA00012438"/>
    </source>
</evidence>
<feature type="modified residue" description="4-aspartylphosphate" evidence="12">
    <location>
        <position position="60"/>
    </location>
</feature>
<dbReference type="SUPFAM" id="SSF55874">
    <property type="entry name" value="ATPase domain of HSP90 chaperone/DNA topoisomerase II/histidine kinase"/>
    <property type="match status" value="1"/>
</dbReference>
<dbReference type="InterPro" id="IPR036890">
    <property type="entry name" value="HATPase_C_sf"/>
</dbReference>
<dbReference type="GO" id="GO:0000155">
    <property type="term" value="F:phosphorelay sensor kinase activity"/>
    <property type="evidence" value="ECO:0007669"/>
    <property type="project" value="InterPro"/>
</dbReference>
<dbReference type="SUPFAM" id="SSF47384">
    <property type="entry name" value="Homodimeric domain of signal transducing histidine kinase"/>
    <property type="match status" value="1"/>
</dbReference>
<name>A0A2U3QE87_9BACT</name>
<dbReference type="InterPro" id="IPR011006">
    <property type="entry name" value="CheY-like_superfamily"/>
</dbReference>
<dbReference type="Gene3D" id="3.40.50.2300">
    <property type="match status" value="2"/>
</dbReference>
<keyword evidence="7" id="KW-0547">Nucleotide-binding</keyword>